<dbReference type="KEGG" id="ladl:NCTC12735_00977"/>
<feature type="chain" id="PRO_5036002928" evidence="4">
    <location>
        <begin position="24"/>
        <end position="248"/>
    </location>
</feature>
<evidence type="ECO:0000313" key="8">
    <source>
        <dbReference type="Proteomes" id="UP000281170"/>
    </source>
</evidence>
<evidence type="ECO:0000313" key="7">
    <source>
        <dbReference type="Proteomes" id="UP000054859"/>
    </source>
</evidence>
<keyword evidence="2 3" id="KW-0802">TPR repeat</keyword>
<dbReference type="PROSITE" id="PS51257">
    <property type="entry name" value="PROKAR_LIPOPROTEIN"/>
    <property type="match status" value="1"/>
</dbReference>
<dbReference type="EMBL" id="LR134422">
    <property type="protein sequence ID" value="VEH85350.1"/>
    <property type="molecule type" value="Genomic_DNA"/>
</dbReference>
<dbReference type="NCBIfam" id="TIGR02521">
    <property type="entry name" value="type_IV_pilW"/>
    <property type="match status" value="1"/>
</dbReference>
<dbReference type="PATRIC" id="fig|45056.6.peg.1702"/>
<dbReference type="AlphaFoldDB" id="A0A0W0R1R5"/>
<reference evidence="6 8" key="2">
    <citation type="submission" date="2018-12" db="EMBL/GenBank/DDBJ databases">
        <authorList>
            <consortium name="Pathogen Informatics"/>
        </authorList>
    </citation>
    <scope>NUCLEOTIDE SEQUENCE [LARGE SCALE GENOMIC DNA]</scope>
    <source>
        <strain evidence="6 8">NCTC12735</strain>
        <plasmid evidence="8">13</plasmid>
    </source>
</reference>
<evidence type="ECO:0000256" key="1">
    <source>
        <dbReference type="ARBA" id="ARBA00022737"/>
    </source>
</evidence>
<dbReference type="PANTHER" id="PTHR44227:SF3">
    <property type="entry name" value="PROTEIN O-MANNOSYL-TRANSFERASE TMTC4"/>
    <property type="match status" value="1"/>
</dbReference>
<dbReference type="Proteomes" id="UP000054859">
    <property type="component" value="Unassembled WGS sequence"/>
</dbReference>
<dbReference type="InterPro" id="IPR011990">
    <property type="entry name" value="TPR-like_helical_dom_sf"/>
</dbReference>
<dbReference type="SMART" id="SM00028">
    <property type="entry name" value="TPR"/>
    <property type="match status" value="4"/>
</dbReference>
<dbReference type="SUPFAM" id="SSF48452">
    <property type="entry name" value="TPR-like"/>
    <property type="match status" value="1"/>
</dbReference>
<reference evidence="5 7" key="1">
    <citation type="submission" date="2015-11" db="EMBL/GenBank/DDBJ databases">
        <title>Identification of large and diverse effector repertoires of 38 Legionella species.</title>
        <authorList>
            <person name="Burstein D."/>
            <person name="Amaro F."/>
            <person name="Zusman T."/>
            <person name="Lifshitz Z."/>
            <person name="Cohen O."/>
            <person name="Gilbert J.A."/>
            <person name="Pupko T."/>
            <person name="Shuman H.A."/>
            <person name="Segal G."/>
        </authorList>
    </citation>
    <scope>NUCLEOTIDE SEQUENCE [LARGE SCALE GENOMIC DNA]</scope>
    <source>
        <strain evidence="5 7">1762-AUS-E</strain>
    </source>
</reference>
<geneLocation type="plasmid" evidence="6 8">
    <name>13</name>
</geneLocation>
<dbReference type="InterPro" id="IPR019734">
    <property type="entry name" value="TPR_rpt"/>
</dbReference>
<feature type="repeat" description="TPR" evidence="3">
    <location>
        <begin position="144"/>
        <end position="177"/>
    </location>
</feature>
<sequence length="248" mass="27939">MLKLRRFLSVLSCFLLISCQHNNEANEDNLSKKYNRDNAAAYNTQLGLAYLKQGNRPRAKKKLLMALKEAPDSANANAAMGYFLEKSAQYKDAEVYYKKAISLSQGSGAQLNNFGTYLCRRGQYRQAEEYFLKAVKDMQYENTAGAYENAGLCVTEIPDLTQAAVYFNKALDQDPTRKQSLYELLKIEIKQDKTKEALATIAKYPTLALKDEEVLTIGAEAARKEGNADLEARFLAQLNQLKYAEIPE</sequence>
<dbReference type="RefSeq" id="WP_131739817.1">
    <property type="nucleotide sequence ID" value="NZ_CAAAHS010000013.1"/>
</dbReference>
<feature type="signal peptide" evidence="4">
    <location>
        <begin position="1"/>
        <end position="23"/>
    </location>
</feature>
<keyword evidence="6" id="KW-0614">Plasmid</keyword>
<keyword evidence="7" id="KW-1185">Reference proteome</keyword>
<dbReference type="PROSITE" id="PS50005">
    <property type="entry name" value="TPR"/>
    <property type="match status" value="1"/>
</dbReference>
<evidence type="ECO:0000256" key="4">
    <source>
        <dbReference type="SAM" id="SignalP"/>
    </source>
</evidence>
<keyword evidence="1" id="KW-0677">Repeat</keyword>
<evidence type="ECO:0000313" key="5">
    <source>
        <dbReference type="EMBL" id="KTC64970.1"/>
    </source>
</evidence>
<dbReference type="EMBL" id="LNKA01000011">
    <property type="protein sequence ID" value="KTC64970.1"/>
    <property type="molecule type" value="Genomic_DNA"/>
</dbReference>
<evidence type="ECO:0000313" key="6">
    <source>
        <dbReference type="EMBL" id="VEH85350.1"/>
    </source>
</evidence>
<gene>
    <name evidence="5" type="primary">pilF</name>
    <name evidence="5" type="ORF">Lade_1650</name>
    <name evidence="6" type="ORF">NCTC12735_00977</name>
</gene>
<proteinExistence type="predicted"/>
<dbReference type="Proteomes" id="UP000281170">
    <property type="component" value="Plasmid 13"/>
</dbReference>
<keyword evidence="4" id="KW-0732">Signal</keyword>
<evidence type="ECO:0000256" key="3">
    <source>
        <dbReference type="PROSITE-ProRule" id="PRU00339"/>
    </source>
</evidence>
<evidence type="ECO:0000256" key="2">
    <source>
        <dbReference type="ARBA" id="ARBA00022803"/>
    </source>
</evidence>
<organism evidence="5 7">
    <name type="scientific">Legionella adelaidensis</name>
    <dbReference type="NCBI Taxonomy" id="45056"/>
    <lineage>
        <taxon>Bacteria</taxon>
        <taxon>Pseudomonadati</taxon>
        <taxon>Pseudomonadota</taxon>
        <taxon>Gammaproteobacteria</taxon>
        <taxon>Legionellales</taxon>
        <taxon>Legionellaceae</taxon>
        <taxon>Legionella</taxon>
    </lineage>
</organism>
<name>A0A0W0R1R5_9GAMM</name>
<dbReference type="InterPro" id="IPR013360">
    <property type="entry name" value="Pilus_4_PilW"/>
</dbReference>
<accession>A0A0W0R1R5</accession>
<dbReference type="InterPro" id="IPR052346">
    <property type="entry name" value="O-mannosyl-transferase_TMTC"/>
</dbReference>
<dbReference type="Gene3D" id="1.25.40.10">
    <property type="entry name" value="Tetratricopeptide repeat domain"/>
    <property type="match status" value="1"/>
</dbReference>
<dbReference type="Pfam" id="PF13432">
    <property type="entry name" value="TPR_16"/>
    <property type="match status" value="2"/>
</dbReference>
<dbReference type="PANTHER" id="PTHR44227">
    <property type="match status" value="1"/>
</dbReference>
<protein>
    <submittedName>
        <fullName evidence="5">Fimbrial biogenesis and twitching motility protein PilF</fullName>
    </submittedName>
    <submittedName>
        <fullName evidence="6">Type IV pilus assembly protein PilF</fullName>
    </submittedName>
</protein>
<dbReference type="OrthoDB" id="9814042at2"/>
<dbReference type="STRING" id="45056.Lade_1650"/>